<evidence type="ECO:0000256" key="1">
    <source>
        <dbReference type="SAM" id="MobiDB-lite"/>
    </source>
</evidence>
<gene>
    <name evidence="2" type="ORF">CVT25_009347</name>
</gene>
<dbReference type="InParanoid" id="A0A409XJC4"/>
<feature type="region of interest" description="Disordered" evidence="1">
    <location>
        <begin position="60"/>
        <end position="97"/>
    </location>
</feature>
<organism evidence="2 3">
    <name type="scientific">Psilocybe cyanescens</name>
    <dbReference type="NCBI Taxonomy" id="93625"/>
    <lineage>
        <taxon>Eukaryota</taxon>
        <taxon>Fungi</taxon>
        <taxon>Dikarya</taxon>
        <taxon>Basidiomycota</taxon>
        <taxon>Agaricomycotina</taxon>
        <taxon>Agaricomycetes</taxon>
        <taxon>Agaricomycetidae</taxon>
        <taxon>Agaricales</taxon>
        <taxon>Agaricineae</taxon>
        <taxon>Strophariaceae</taxon>
        <taxon>Psilocybe</taxon>
    </lineage>
</organism>
<sequence length="228" mass="23677">MVISVSASVSGSAGAVPVLIPDSDPIPPPVPALGTVHGPDMLLELATPLMPTSVVSISVHDSERLEEEEVVGGGQGEETGDNGDADYDDDPRDQDVTVRTPFVLPPPVLLVLEHNVGDGEQKGVAHEQRNKEAGPARARAILCATSSSGSSFGSSVSPSSSSSRSPDRHRLSLPRQQQHALMQGTNAITVNVTITITTSGIRACGGGSVEQRSALAECPSPRHRPRSS</sequence>
<protein>
    <submittedName>
        <fullName evidence="2">Uncharacterized protein</fullName>
    </submittedName>
</protein>
<comment type="caution">
    <text evidence="2">The sequence shown here is derived from an EMBL/GenBank/DDBJ whole genome shotgun (WGS) entry which is preliminary data.</text>
</comment>
<proteinExistence type="predicted"/>
<name>A0A409XJC4_PSICY</name>
<keyword evidence="3" id="KW-1185">Reference proteome</keyword>
<dbReference type="AlphaFoldDB" id="A0A409XJC4"/>
<feature type="region of interest" description="Disordered" evidence="1">
    <location>
        <begin position="147"/>
        <end position="177"/>
    </location>
</feature>
<dbReference type="EMBL" id="NHYD01001528">
    <property type="protein sequence ID" value="PPQ90838.1"/>
    <property type="molecule type" value="Genomic_DNA"/>
</dbReference>
<accession>A0A409XJC4</accession>
<reference evidence="2 3" key="1">
    <citation type="journal article" date="2018" name="Evol. Lett.">
        <title>Horizontal gene cluster transfer increased hallucinogenic mushroom diversity.</title>
        <authorList>
            <person name="Reynolds H.T."/>
            <person name="Vijayakumar V."/>
            <person name="Gluck-Thaler E."/>
            <person name="Korotkin H.B."/>
            <person name="Matheny P.B."/>
            <person name="Slot J.C."/>
        </authorList>
    </citation>
    <scope>NUCLEOTIDE SEQUENCE [LARGE SCALE GENOMIC DNA]</scope>
    <source>
        <strain evidence="2 3">2631</strain>
    </source>
</reference>
<feature type="compositionally biased region" description="Acidic residues" evidence="1">
    <location>
        <begin position="78"/>
        <end position="92"/>
    </location>
</feature>
<feature type="compositionally biased region" description="Low complexity" evidence="1">
    <location>
        <begin position="147"/>
        <end position="164"/>
    </location>
</feature>
<evidence type="ECO:0000313" key="3">
    <source>
        <dbReference type="Proteomes" id="UP000283269"/>
    </source>
</evidence>
<dbReference type="Proteomes" id="UP000283269">
    <property type="component" value="Unassembled WGS sequence"/>
</dbReference>
<evidence type="ECO:0000313" key="2">
    <source>
        <dbReference type="EMBL" id="PPQ90838.1"/>
    </source>
</evidence>